<keyword evidence="7" id="KW-0333">Golgi apparatus</keyword>
<feature type="transmembrane region" description="Helical" evidence="9">
    <location>
        <begin position="28"/>
        <end position="48"/>
    </location>
</feature>
<keyword evidence="6 9" id="KW-1133">Transmembrane helix</keyword>
<evidence type="ECO:0000256" key="7">
    <source>
        <dbReference type="ARBA" id="ARBA00023034"/>
    </source>
</evidence>
<evidence type="ECO:0008006" key="14">
    <source>
        <dbReference type="Google" id="ProtNLM"/>
    </source>
</evidence>
<dbReference type="GO" id="GO:0017147">
    <property type="term" value="F:Wnt-protein binding"/>
    <property type="evidence" value="ECO:0007669"/>
    <property type="project" value="InterPro"/>
</dbReference>
<evidence type="ECO:0000256" key="9">
    <source>
        <dbReference type="SAM" id="Phobius"/>
    </source>
</evidence>
<keyword evidence="13" id="KW-1185">Reference proteome</keyword>
<name>A0A448WUE5_9PLAT</name>
<evidence type="ECO:0000256" key="2">
    <source>
        <dbReference type="ARBA" id="ARBA00008148"/>
    </source>
</evidence>
<evidence type="ECO:0000256" key="1">
    <source>
        <dbReference type="ARBA" id="ARBA00004653"/>
    </source>
</evidence>
<evidence type="ECO:0000256" key="6">
    <source>
        <dbReference type="ARBA" id="ARBA00022989"/>
    </source>
</evidence>
<reference evidence="12" key="1">
    <citation type="submission" date="2018-11" db="EMBL/GenBank/DDBJ databases">
        <authorList>
            <consortium name="Pathogen Informatics"/>
        </authorList>
    </citation>
    <scope>NUCLEOTIDE SEQUENCE</scope>
</reference>
<feature type="transmembrane region" description="Helical" evidence="9">
    <location>
        <begin position="262"/>
        <end position="282"/>
    </location>
</feature>
<sequence>MTFCLVLLCSAPMSGVILETLNVRKLVAFGFALFTAQIIFFLIGGLIAPSPHTNDQILMTKCVDRESISDRWFFMRPRSSNYSCKEFLPEGDLDKVVPSDVKAAQIVFMAQFPHPREGVQLRMTRWFQQLIAVLMLDVKYKSQFEMRPEAQITFDVRLGYRNHGDSDHDWKEIAYSRETRPLKCTLDPAATRHQGHDHPIGDGFYYDCEVLPLFTLGSCHYDHYLVNLRIPVDTKKGTNTDIGMLQDVWMVEIHQNGGFTKVWFSLKTVVFPATLAALIFFWNRVRELSRQPNLLERTIFALGLVLSCLNCPIEWLSLM</sequence>
<dbReference type="OrthoDB" id="5804250at2759"/>
<dbReference type="GO" id="GO:0000139">
    <property type="term" value="C:Golgi membrane"/>
    <property type="evidence" value="ECO:0007669"/>
    <property type="project" value="UniProtKB-SubCell"/>
</dbReference>
<protein>
    <recommendedName>
        <fullName evidence="14">Protein wntless</fullName>
    </recommendedName>
</protein>
<organism evidence="12 13">
    <name type="scientific">Protopolystoma xenopodis</name>
    <dbReference type="NCBI Taxonomy" id="117903"/>
    <lineage>
        <taxon>Eukaryota</taxon>
        <taxon>Metazoa</taxon>
        <taxon>Spiralia</taxon>
        <taxon>Lophotrochozoa</taxon>
        <taxon>Platyhelminthes</taxon>
        <taxon>Monogenea</taxon>
        <taxon>Polyopisthocotylea</taxon>
        <taxon>Polystomatidea</taxon>
        <taxon>Polystomatidae</taxon>
        <taxon>Protopolystoma</taxon>
    </lineage>
</organism>
<evidence type="ECO:0000256" key="8">
    <source>
        <dbReference type="ARBA" id="ARBA00023136"/>
    </source>
</evidence>
<dbReference type="InterPro" id="IPR047843">
    <property type="entry name" value="WLS-like_TM"/>
</dbReference>
<feature type="domain" description="Wntless GOLD" evidence="11">
    <location>
        <begin position="60"/>
        <end position="255"/>
    </location>
</feature>
<comment type="subcellular location">
    <subcellularLocation>
        <location evidence="1">Golgi apparatus membrane</location>
        <topology evidence="1">Multi-pass membrane protein</topology>
    </subcellularLocation>
</comment>
<comment type="similarity">
    <text evidence="2">Belongs to the wntless family.</text>
</comment>
<dbReference type="AlphaFoldDB" id="A0A448WUE5"/>
<dbReference type="InterPro" id="IPR009551">
    <property type="entry name" value="Wntless"/>
</dbReference>
<dbReference type="Pfam" id="PF06664">
    <property type="entry name" value="WLS-like_TM"/>
    <property type="match status" value="1"/>
</dbReference>
<keyword evidence="3" id="KW-0217">Developmental protein</keyword>
<dbReference type="EMBL" id="CAAALY010046598">
    <property type="protein sequence ID" value="VEL20469.1"/>
    <property type="molecule type" value="Genomic_DNA"/>
</dbReference>
<proteinExistence type="inferred from homology"/>
<evidence type="ECO:0000256" key="3">
    <source>
        <dbReference type="ARBA" id="ARBA00022473"/>
    </source>
</evidence>
<evidence type="ECO:0000256" key="4">
    <source>
        <dbReference type="ARBA" id="ARBA00022687"/>
    </source>
</evidence>
<accession>A0A448WUE5</accession>
<dbReference type="Pfam" id="PF21883">
    <property type="entry name" value="WLS_GOLD"/>
    <property type="match status" value="1"/>
</dbReference>
<evidence type="ECO:0000313" key="13">
    <source>
        <dbReference type="Proteomes" id="UP000784294"/>
    </source>
</evidence>
<feature type="transmembrane region" description="Helical" evidence="9">
    <location>
        <begin position="294"/>
        <end position="313"/>
    </location>
</feature>
<dbReference type="PANTHER" id="PTHR13449:SF2">
    <property type="entry name" value="PROTEIN WNTLESS HOMOLOG"/>
    <property type="match status" value="1"/>
</dbReference>
<keyword evidence="5 9" id="KW-0812">Transmembrane</keyword>
<gene>
    <name evidence="12" type="ORF">PXEA_LOCUS13909</name>
</gene>
<evidence type="ECO:0000259" key="10">
    <source>
        <dbReference type="Pfam" id="PF06664"/>
    </source>
</evidence>
<evidence type="ECO:0000256" key="5">
    <source>
        <dbReference type="ARBA" id="ARBA00022692"/>
    </source>
</evidence>
<evidence type="ECO:0000313" key="12">
    <source>
        <dbReference type="EMBL" id="VEL20469.1"/>
    </source>
</evidence>
<dbReference type="InterPro" id="IPR053936">
    <property type="entry name" value="WLS_GOLD"/>
</dbReference>
<dbReference type="GO" id="GO:0061355">
    <property type="term" value="P:Wnt protein secretion"/>
    <property type="evidence" value="ECO:0007669"/>
    <property type="project" value="TreeGrafter"/>
</dbReference>
<dbReference type="Proteomes" id="UP000784294">
    <property type="component" value="Unassembled WGS sequence"/>
</dbReference>
<comment type="caution">
    <text evidence="12">The sequence shown here is derived from an EMBL/GenBank/DDBJ whole genome shotgun (WGS) entry which is preliminary data.</text>
</comment>
<evidence type="ECO:0000259" key="11">
    <source>
        <dbReference type="Pfam" id="PF21883"/>
    </source>
</evidence>
<dbReference type="PANTHER" id="PTHR13449">
    <property type="entry name" value="INTEGRAL MEMBRANE PROTEIN GPR177"/>
    <property type="match status" value="1"/>
</dbReference>
<dbReference type="GO" id="GO:0006886">
    <property type="term" value="P:intracellular protein transport"/>
    <property type="evidence" value="ECO:0007669"/>
    <property type="project" value="TreeGrafter"/>
</dbReference>
<keyword evidence="4" id="KW-0879">Wnt signaling pathway</keyword>
<dbReference type="GO" id="GO:0016055">
    <property type="term" value="P:Wnt signaling pathway"/>
    <property type="evidence" value="ECO:0007669"/>
    <property type="project" value="UniProtKB-KW"/>
</dbReference>
<feature type="domain" description="Wntless-like transmembrane" evidence="10">
    <location>
        <begin position="256"/>
        <end position="318"/>
    </location>
</feature>
<keyword evidence="8 9" id="KW-0472">Membrane</keyword>